<keyword evidence="1" id="KW-0805">Transcription regulation</keyword>
<dbReference type="SUPFAM" id="SSF46689">
    <property type="entry name" value="Homeodomain-like"/>
    <property type="match status" value="1"/>
</dbReference>
<evidence type="ECO:0000256" key="4">
    <source>
        <dbReference type="PROSITE-ProRule" id="PRU00335"/>
    </source>
</evidence>
<dbReference type="RefSeq" id="WP_189334122.1">
    <property type="nucleotide sequence ID" value="NZ_AP023356.1"/>
</dbReference>
<feature type="DNA-binding region" description="H-T-H motif" evidence="4">
    <location>
        <begin position="30"/>
        <end position="49"/>
    </location>
</feature>
<dbReference type="EMBL" id="AP023356">
    <property type="protein sequence ID" value="BCJ39472.1"/>
    <property type="molecule type" value="Genomic_DNA"/>
</dbReference>
<evidence type="ECO:0000313" key="7">
    <source>
        <dbReference type="Proteomes" id="UP000676967"/>
    </source>
</evidence>
<dbReference type="PRINTS" id="PR00455">
    <property type="entry name" value="HTHTETR"/>
</dbReference>
<name>A0ABM7LJP6_9ACTN</name>
<dbReference type="InterPro" id="IPR009057">
    <property type="entry name" value="Homeodomain-like_sf"/>
</dbReference>
<dbReference type="Pfam" id="PF16859">
    <property type="entry name" value="TetR_C_11"/>
    <property type="match status" value="1"/>
</dbReference>
<dbReference type="PANTHER" id="PTHR30055:SF148">
    <property type="entry name" value="TETR-FAMILY TRANSCRIPTIONAL REGULATOR"/>
    <property type="match status" value="1"/>
</dbReference>
<dbReference type="Gene3D" id="1.10.357.10">
    <property type="entry name" value="Tetracycline Repressor, domain 2"/>
    <property type="match status" value="1"/>
</dbReference>
<reference evidence="6 7" key="1">
    <citation type="submission" date="2020-08" db="EMBL/GenBank/DDBJ databases">
        <title>Whole genome shotgun sequence of Actinoplanes ianthinogenes NBRC 13996.</title>
        <authorList>
            <person name="Komaki H."/>
            <person name="Tamura T."/>
        </authorList>
    </citation>
    <scope>NUCLEOTIDE SEQUENCE [LARGE SCALE GENOMIC DNA]</scope>
    <source>
        <strain evidence="6 7">NBRC 13996</strain>
    </source>
</reference>
<evidence type="ECO:0000256" key="3">
    <source>
        <dbReference type="ARBA" id="ARBA00023163"/>
    </source>
</evidence>
<keyword evidence="3" id="KW-0804">Transcription</keyword>
<dbReference type="InterPro" id="IPR011075">
    <property type="entry name" value="TetR_C"/>
</dbReference>
<keyword evidence="2 4" id="KW-0238">DNA-binding</keyword>
<accession>A0ABM7LJP6</accession>
<dbReference type="Gene3D" id="1.10.10.60">
    <property type="entry name" value="Homeodomain-like"/>
    <property type="match status" value="1"/>
</dbReference>
<gene>
    <name evidence="6" type="ORF">Aiant_01290</name>
</gene>
<proteinExistence type="predicted"/>
<dbReference type="PANTHER" id="PTHR30055">
    <property type="entry name" value="HTH-TYPE TRANSCRIPTIONAL REGULATOR RUTR"/>
    <property type="match status" value="1"/>
</dbReference>
<evidence type="ECO:0000256" key="2">
    <source>
        <dbReference type="ARBA" id="ARBA00023125"/>
    </source>
</evidence>
<keyword evidence="7" id="KW-1185">Reference proteome</keyword>
<sequence length="186" mass="19811">MNQGSGPRRTAEILDATLRLLAERGFEKLTIEGVAERSGVNKTTIYRWWPSKAALLGAALIDAPMLRFPVPDTGSLHGDLAALARSLSRLLTEPPTAPLIAAALGAATHNAELASYTKAFFADRLAGELPIFERAAARGDLPDGADPMLIMDALAGAVWVRVLLRQLPIEPGFAENLATLVHPAAR</sequence>
<protein>
    <submittedName>
        <fullName evidence="6">TetR family transcriptional regulator</fullName>
    </submittedName>
</protein>
<dbReference type="PROSITE" id="PS50977">
    <property type="entry name" value="HTH_TETR_2"/>
    <property type="match status" value="1"/>
</dbReference>
<dbReference type="InterPro" id="IPR001647">
    <property type="entry name" value="HTH_TetR"/>
</dbReference>
<evidence type="ECO:0000313" key="6">
    <source>
        <dbReference type="EMBL" id="BCJ39472.1"/>
    </source>
</evidence>
<organism evidence="6 7">
    <name type="scientific">Actinoplanes ianthinogenes</name>
    <dbReference type="NCBI Taxonomy" id="122358"/>
    <lineage>
        <taxon>Bacteria</taxon>
        <taxon>Bacillati</taxon>
        <taxon>Actinomycetota</taxon>
        <taxon>Actinomycetes</taxon>
        <taxon>Micromonosporales</taxon>
        <taxon>Micromonosporaceae</taxon>
        <taxon>Actinoplanes</taxon>
    </lineage>
</organism>
<evidence type="ECO:0000256" key="1">
    <source>
        <dbReference type="ARBA" id="ARBA00023015"/>
    </source>
</evidence>
<dbReference type="SUPFAM" id="SSF48498">
    <property type="entry name" value="Tetracyclin repressor-like, C-terminal domain"/>
    <property type="match status" value="1"/>
</dbReference>
<evidence type="ECO:0000259" key="5">
    <source>
        <dbReference type="PROSITE" id="PS50977"/>
    </source>
</evidence>
<dbReference type="InterPro" id="IPR050109">
    <property type="entry name" value="HTH-type_TetR-like_transc_reg"/>
</dbReference>
<dbReference type="InterPro" id="IPR036271">
    <property type="entry name" value="Tet_transcr_reg_TetR-rel_C_sf"/>
</dbReference>
<dbReference type="Proteomes" id="UP000676967">
    <property type="component" value="Chromosome"/>
</dbReference>
<dbReference type="Pfam" id="PF00440">
    <property type="entry name" value="TetR_N"/>
    <property type="match status" value="1"/>
</dbReference>
<feature type="domain" description="HTH tetR-type" evidence="5">
    <location>
        <begin position="7"/>
        <end position="67"/>
    </location>
</feature>